<comment type="caution">
    <text evidence="1">The sequence shown here is derived from an EMBL/GenBank/DDBJ whole genome shotgun (WGS) entry which is preliminary data.</text>
</comment>
<organism evidence="1 2">
    <name type="scientific">Parelaphostrongylus tenuis</name>
    <name type="common">Meningeal worm</name>
    <dbReference type="NCBI Taxonomy" id="148309"/>
    <lineage>
        <taxon>Eukaryota</taxon>
        <taxon>Metazoa</taxon>
        <taxon>Ecdysozoa</taxon>
        <taxon>Nematoda</taxon>
        <taxon>Chromadorea</taxon>
        <taxon>Rhabditida</taxon>
        <taxon>Rhabditina</taxon>
        <taxon>Rhabditomorpha</taxon>
        <taxon>Strongyloidea</taxon>
        <taxon>Metastrongylidae</taxon>
        <taxon>Parelaphostrongylus</taxon>
    </lineage>
</organism>
<evidence type="ECO:0000313" key="2">
    <source>
        <dbReference type="Proteomes" id="UP001196413"/>
    </source>
</evidence>
<proteinExistence type="predicted"/>
<keyword evidence="2" id="KW-1185">Reference proteome</keyword>
<protein>
    <submittedName>
        <fullName evidence="1">Uncharacterized protein</fullName>
    </submittedName>
</protein>
<evidence type="ECO:0000313" key="1">
    <source>
        <dbReference type="EMBL" id="KAJ1352720.1"/>
    </source>
</evidence>
<name>A0AAD5QL29_PARTN</name>
<accession>A0AAD5QL29</accession>
<gene>
    <name evidence="1" type="ORF">KIN20_009125</name>
</gene>
<sequence>MDLAECVRCDLHPHPPKGQYPSSIPMSEVSKRMKASRSDTYFITKISPVHFMRISKERRFPTRTARLMEDPVALETR</sequence>
<dbReference type="EMBL" id="JAHQIW010001530">
    <property type="protein sequence ID" value="KAJ1352720.1"/>
    <property type="molecule type" value="Genomic_DNA"/>
</dbReference>
<dbReference type="Proteomes" id="UP001196413">
    <property type="component" value="Unassembled WGS sequence"/>
</dbReference>
<reference evidence="1" key="1">
    <citation type="submission" date="2021-06" db="EMBL/GenBank/DDBJ databases">
        <title>Parelaphostrongylus tenuis whole genome reference sequence.</title>
        <authorList>
            <person name="Garwood T.J."/>
            <person name="Larsen P.A."/>
            <person name="Fountain-Jones N.M."/>
            <person name="Garbe J.R."/>
            <person name="Macchietto M.G."/>
            <person name="Kania S.A."/>
            <person name="Gerhold R.W."/>
            <person name="Richards J.E."/>
            <person name="Wolf T.M."/>
        </authorList>
    </citation>
    <scope>NUCLEOTIDE SEQUENCE</scope>
    <source>
        <strain evidence="1">MNPRO001-30</strain>
        <tissue evidence="1">Meninges</tissue>
    </source>
</reference>
<dbReference type="AlphaFoldDB" id="A0AAD5QL29"/>